<gene>
    <name evidence="4" type="ORF">ACFPIJ_32030</name>
</gene>
<sequence>MTQPQTPRIPAGERAERKRQAIVRAARDTFVQHGFDAGIDLIANQAGVSKVTVYNHFGSKEGLFQAVIGDALEQALDQAVAGTQARLDSSDDLRESLVWTARSWVAAMTRPDMLALRHLVVSEVRRFPRLGQAWQQNGPDRARPALAATFERLVAQGRLRMPDVDVAIIQLYSLVLYPHLIHSAYGATLPDPVAERLITTGVDMFLAYHQYVPATG</sequence>
<dbReference type="Proteomes" id="UP001595912">
    <property type="component" value="Unassembled WGS sequence"/>
</dbReference>
<proteinExistence type="predicted"/>
<organism evidence="4 5">
    <name type="scientific">Dactylosporangium cerinum</name>
    <dbReference type="NCBI Taxonomy" id="1434730"/>
    <lineage>
        <taxon>Bacteria</taxon>
        <taxon>Bacillati</taxon>
        <taxon>Actinomycetota</taxon>
        <taxon>Actinomycetes</taxon>
        <taxon>Micromonosporales</taxon>
        <taxon>Micromonosporaceae</taxon>
        <taxon>Dactylosporangium</taxon>
    </lineage>
</organism>
<evidence type="ECO:0000259" key="3">
    <source>
        <dbReference type="PROSITE" id="PS50977"/>
    </source>
</evidence>
<dbReference type="RefSeq" id="WP_380120501.1">
    <property type="nucleotide sequence ID" value="NZ_JBHSIU010000041.1"/>
</dbReference>
<accession>A0ABV9W426</accession>
<dbReference type="InterPro" id="IPR036271">
    <property type="entry name" value="Tet_transcr_reg_TetR-rel_C_sf"/>
</dbReference>
<name>A0ABV9W426_9ACTN</name>
<dbReference type="Gene3D" id="1.10.357.10">
    <property type="entry name" value="Tetracycline Repressor, domain 2"/>
    <property type="match status" value="1"/>
</dbReference>
<dbReference type="InterPro" id="IPR050109">
    <property type="entry name" value="HTH-type_TetR-like_transc_reg"/>
</dbReference>
<dbReference type="Pfam" id="PF00440">
    <property type="entry name" value="TetR_N"/>
    <property type="match status" value="1"/>
</dbReference>
<dbReference type="PANTHER" id="PTHR30055">
    <property type="entry name" value="HTH-TYPE TRANSCRIPTIONAL REGULATOR RUTR"/>
    <property type="match status" value="1"/>
</dbReference>
<evidence type="ECO:0000256" key="1">
    <source>
        <dbReference type="ARBA" id="ARBA00023125"/>
    </source>
</evidence>
<dbReference type="Pfam" id="PF14246">
    <property type="entry name" value="TetR_C_7"/>
    <property type="match status" value="1"/>
</dbReference>
<dbReference type="InterPro" id="IPR009057">
    <property type="entry name" value="Homeodomain-like_sf"/>
</dbReference>
<reference evidence="5" key="1">
    <citation type="journal article" date="2019" name="Int. J. Syst. Evol. Microbiol.">
        <title>The Global Catalogue of Microorganisms (GCM) 10K type strain sequencing project: providing services to taxonomists for standard genome sequencing and annotation.</title>
        <authorList>
            <consortium name="The Broad Institute Genomics Platform"/>
            <consortium name="The Broad Institute Genome Sequencing Center for Infectious Disease"/>
            <person name="Wu L."/>
            <person name="Ma J."/>
        </authorList>
    </citation>
    <scope>NUCLEOTIDE SEQUENCE [LARGE SCALE GENOMIC DNA]</scope>
    <source>
        <strain evidence="5">CGMCC 4.7152</strain>
    </source>
</reference>
<keyword evidence="5" id="KW-1185">Reference proteome</keyword>
<dbReference type="InterPro" id="IPR039536">
    <property type="entry name" value="TetR_C_Proteobacteria"/>
</dbReference>
<evidence type="ECO:0000313" key="5">
    <source>
        <dbReference type="Proteomes" id="UP001595912"/>
    </source>
</evidence>
<comment type="caution">
    <text evidence="4">The sequence shown here is derived from an EMBL/GenBank/DDBJ whole genome shotgun (WGS) entry which is preliminary data.</text>
</comment>
<protein>
    <submittedName>
        <fullName evidence="4">TetR/AcrR family transcriptional regulator</fullName>
    </submittedName>
</protein>
<feature type="domain" description="HTH tetR-type" evidence="3">
    <location>
        <begin position="16"/>
        <end position="75"/>
    </location>
</feature>
<keyword evidence="1 2" id="KW-0238">DNA-binding</keyword>
<evidence type="ECO:0000313" key="4">
    <source>
        <dbReference type="EMBL" id="MFC5002451.1"/>
    </source>
</evidence>
<dbReference type="PRINTS" id="PR00455">
    <property type="entry name" value="HTHTETR"/>
</dbReference>
<dbReference type="InterPro" id="IPR001647">
    <property type="entry name" value="HTH_TetR"/>
</dbReference>
<dbReference type="SUPFAM" id="SSF46689">
    <property type="entry name" value="Homeodomain-like"/>
    <property type="match status" value="1"/>
</dbReference>
<dbReference type="PANTHER" id="PTHR30055:SF146">
    <property type="entry name" value="HTH-TYPE TRANSCRIPTIONAL DUAL REGULATOR CECR"/>
    <property type="match status" value="1"/>
</dbReference>
<dbReference type="PROSITE" id="PS50977">
    <property type="entry name" value="HTH_TETR_2"/>
    <property type="match status" value="1"/>
</dbReference>
<feature type="DNA-binding region" description="H-T-H motif" evidence="2">
    <location>
        <begin position="38"/>
        <end position="57"/>
    </location>
</feature>
<dbReference type="EMBL" id="JBHSIU010000041">
    <property type="protein sequence ID" value="MFC5002451.1"/>
    <property type="molecule type" value="Genomic_DNA"/>
</dbReference>
<dbReference type="SUPFAM" id="SSF48498">
    <property type="entry name" value="Tetracyclin repressor-like, C-terminal domain"/>
    <property type="match status" value="1"/>
</dbReference>
<evidence type="ECO:0000256" key="2">
    <source>
        <dbReference type="PROSITE-ProRule" id="PRU00335"/>
    </source>
</evidence>